<dbReference type="AlphaFoldDB" id="A8PWJ5"/>
<dbReference type="PANTHER" id="PTHR11557:SF0">
    <property type="entry name" value="PORPHOBILINOGEN DEAMINASE"/>
    <property type="match status" value="1"/>
</dbReference>
<name>A8PWJ5_MALGO</name>
<dbReference type="GO" id="GO:0004418">
    <property type="term" value="F:hydroxymethylbilane synthase activity"/>
    <property type="evidence" value="ECO:0007669"/>
    <property type="project" value="UniProtKB-EC"/>
</dbReference>
<dbReference type="EC" id="2.5.1.61" evidence="4"/>
<dbReference type="Gene3D" id="3.30.160.40">
    <property type="entry name" value="Porphobilinogen deaminase, C-terminal domain"/>
    <property type="match status" value="1"/>
</dbReference>
<dbReference type="SUPFAM" id="SSF54782">
    <property type="entry name" value="Porphobilinogen deaminase (hydroxymethylbilane synthase), C-terminal domain"/>
    <property type="match status" value="1"/>
</dbReference>
<evidence type="ECO:0000256" key="7">
    <source>
        <dbReference type="ARBA" id="ARBA00023244"/>
    </source>
</evidence>
<gene>
    <name evidence="13" type="ORF">MGL_1122</name>
</gene>
<evidence type="ECO:0000256" key="4">
    <source>
        <dbReference type="ARBA" id="ARBA00012655"/>
    </source>
</evidence>
<dbReference type="InParanoid" id="A8PWJ5"/>
<comment type="caution">
    <text evidence="13">The sequence shown here is derived from an EMBL/GenBank/DDBJ whole genome shotgun (WGS) entry which is preliminary data.</text>
</comment>
<dbReference type="FunCoup" id="A8PWJ5">
    <property type="interactions" value="345"/>
</dbReference>
<dbReference type="GO" id="GO:0006782">
    <property type="term" value="P:protoporphyrinogen IX biosynthetic process"/>
    <property type="evidence" value="ECO:0007669"/>
    <property type="project" value="UniProtKB-UniPathway"/>
</dbReference>
<keyword evidence="14" id="KW-1185">Reference proteome</keyword>
<evidence type="ECO:0000256" key="10">
    <source>
        <dbReference type="SAM" id="MobiDB-lite"/>
    </source>
</evidence>
<evidence type="ECO:0000259" key="12">
    <source>
        <dbReference type="Pfam" id="PF03900"/>
    </source>
</evidence>
<dbReference type="OMA" id="NGPYTAL"/>
<dbReference type="Proteomes" id="UP000008837">
    <property type="component" value="Unassembled WGS sequence"/>
</dbReference>
<proteinExistence type="inferred from homology"/>
<reference evidence="13 14" key="1">
    <citation type="journal article" date="2007" name="Proc. Natl. Acad. Sci. U.S.A.">
        <title>Dandruff-associated Malassezia genomes reveal convergent and divergent virulence traits shared with plant and human fungal pathogens.</title>
        <authorList>
            <person name="Xu J."/>
            <person name="Saunders C.W."/>
            <person name="Hu P."/>
            <person name="Grant R.A."/>
            <person name="Boekhout T."/>
            <person name="Kuramae E.E."/>
            <person name="Kronstad J.W."/>
            <person name="Deangelis Y.M."/>
            <person name="Reeder N.L."/>
            <person name="Johnstone K.R."/>
            <person name="Leland M."/>
            <person name="Fieno A.M."/>
            <person name="Begley W.M."/>
            <person name="Sun Y."/>
            <person name="Lacey M.P."/>
            <person name="Chaudhary T."/>
            <person name="Keough T."/>
            <person name="Chu L."/>
            <person name="Sears R."/>
            <person name="Yuan B."/>
            <person name="Dawson T.L.Jr."/>
        </authorList>
    </citation>
    <scope>NUCLEOTIDE SEQUENCE [LARGE SCALE GENOMIC DNA]</scope>
    <source>
        <strain evidence="14">ATCC MYA-4612 / CBS 7966</strain>
    </source>
</reference>
<evidence type="ECO:0000256" key="9">
    <source>
        <dbReference type="ARBA" id="ARBA00033064"/>
    </source>
</evidence>
<dbReference type="PRINTS" id="PR00151">
    <property type="entry name" value="PORPHBDMNASE"/>
</dbReference>
<dbReference type="InterPro" id="IPR036803">
    <property type="entry name" value="Porphobilinogen_deaminase_C_sf"/>
</dbReference>
<protein>
    <recommendedName>
        <fullName evidence="4">hydroxymethylbilane synthase</fullName>
        <ecNumber evidence="4">2.5.1.61</ecNumber>
    </recommendedName>
    <alternativeName>
        <fullName evidence="9">Hydroxymethylbilane synthase</fullName>
    </alternativeName>
    <alternativeName>
        <fullName evidence="8">Pre-uroporphyrinogen synthase</fullName>
    </alternativeName>
</protein>
<keyword evidence="6" id="KW-0350">Heme biosynthesis</keyword>
<keyword evidence="7" id="KW-0627">Porphyrin biosynthesis</keyword>
<dbReference type="OrthoDB" id="564646at2759"/>
<evidence type="ECO:0000313" key="14">
    <source>
        <dbReference type="Proteomes" id="UP000008837"/>
    </source>
</evidence>
<comment type="similarity">
    <text evidence="3">Belongs to the HMBS family.</text>
</comment>
<evidence type="ECO:0000259" key="11">
    <source>
        <dbReference type="Pfam" id="PF01379"/>
    </source>
</evidence>
<organism evidence="13 14">
    <name type="scientific">Malassezia globosa (strain ATCC MYA-4612 / CBS 7966)</name>
    <name type="common">Dandruff-associated fungus</name>
    <dbReference type="NCBI Taxonomy" id="425265"/>
    <lineage>
        <taxon>Eukaryota</taxon>
        <taxon>Fungi</taxon>
        <taxon>Dikarya</taxon>
        <taxon>Basidiomycota</taxon>
        <taxon>Ustilaginomycotina</taxon>
        <taxon>Malasseziomycetes</taxon>
        <taxon>Malasseziales</taxon>
        <taxon>Malasseziaceae</taxon>
        <taxon>Malassezia</taxon>
    </lineage>
</organism>
<dbReference type="InterPro" id="IPR000860">
    <property type="entry name" value="HemC"/>
</dbReference>
<evidence type="ECO:0000313" key="13">
    <source>
        <dbReference type="EMBL" id="EDP44640.1"/>
    </source>
</evidence>
<dbReference type="SUPFAM" id="SSF53850">
    <property type="entry name" value="Periplasmic binding protein-like II"/>
    <property type="match status" value="1"/>
</dbReference>
<dbReference type="RefSeq" id="XP_001731854.1">
    <property type="nucleotide sequence ID" value="XM_001731802.1"/>
</dbReference>
<dbReference type="GeneID" id="5856159"/>
<dbReference type="PANTHER" id="PTHR11557">
    <property type="entry name" value="PORPHOBILINOGEN DEAMINASE"/>
    <property type="match status" value="1"/>
</dbReference>
<dbReference type="Pfam" id="PF01379">
    <property type="entry name" value="Porphobil_deam"/>
    <property type="match status" value="1"/>
</dbReference>
<dbReference type="GO" id="GO:0005737">
    <property type="term" value="C:cytoplasm"/>
    <property type="evidence" value="ECO:0007669"/>
    <property type="project" value="TreeGrafter"/>
</dbReference>
<dbReference type="UniPathway" id="UPA00251">
    <property type="reaction ID" value="UER00319"/>
</dbReference>
<dbReference type="STRING" id="425265.A8PWJ5"/>
<evidence type="ECO:0000256" key="6">
    <source>
        <dbReference type="ARBA" id="ARBA00023133"/>
    </source>
</evidence>
<dbReference type="Pfam" id="PF03900">
    <property type="entry name" value="Porphobil_deamC"/>
    <property type="match status" value="1"/>
</dbReference>
<dbReference type="FunFam" id="3.40.190.10:FF:000005">
    <property type="entry name" value="Porphobilinogen deaminase"/>
    <property type="match status" value="1"/>
</dbReference>
<evidence type="ECO:0000256" key="5">
    <source>
        <dbReference type="ARBA" id="ARBA00022679"/>
    </source>
</evidence>
<keyword evidence="5" id="KW-0808">Transferase</keyword>
<feature type="region of interest" description="Disordered" evidence="10">
    <location>
        <begin position="1"/>
        <end position="43"/>
    </location>
</feature>
<dbReference type="EMBL" id="AAYY01000003">
    <property type="protein sequence ID" value="EDP44640.1"/>
    <property type="molecule type" value="Genomic_DNA"/>
</dbReference>
<dbReference type="PROSITE" id="PS00533">
    <property type="entry name" value="PORPHOBILINOGEN_DEAM"/>
    <property type="match status" value="1"/>
</dbReference>
<accession>A8PWJ5</accession>
<evidence type="ECO:0000256" key="3">
    <source>
        <dbReference type="ARBA" id="ARBA00005638"/>
    </source>
</evidence>
<evidence type="ECO:0000256" key="2">
    <source>
        <dbReference type="ARBA" id="ARBA00004735"/>
    </source>
</evidence>
<evidence type="ECO:0000256" key="8">
    <source>
        <dbReference type="ARBA" id="ARBA00030685"/>
    </source>
</evidence>
<sequence>MLEVGEGGMQQQADEHADRRCPVPHAKNTPLPPGHPEVPNAIPSKLKPPSGEHCIFLRQSDDTQAPEADPSRPVVLPPNMTNVQDSYYTLVLSSRKSELAVRQATQVQMLLDTRYGRASPVFAPGADQWPSTEVANIRAFLRTFSPDQKDVRPVDFPVRTMATLGDQNLKSPLYVIGGEGRAIWTKELEVALMAGGVDAIVHSLKDVPTTMPDGVELAAILEREDPRDALVVKENLPYKSLQEMPQGSVIGTSSVRRVSLLRRAYPHLMFSDVRGNINTRLAKLDAADGPYTALVLAAAGLKRMDLEHRITAYVSEPVMLHAVGQGSLAIEVRTPRGESAERDERIRRMIRSISNWRATWRCVAERALMHRMEGGCSIPLGVSTRFEDHADIEGLLNERNETPSEMASAGISRPDIRIAHEPPPQGSFLTMAAVIVSLDGTRMCKHSHTQLCRSEKDAEQLGILVAEELEHHQNARAILAEVEHHRHLAEVADEKRRAAQKAGEAVDSQVKEVDRRGLPRDDGVAKAWEV</sequence>
<comment type="pathway">
    <text evidence="2">Porphyrin-containing compound metabolism; protoporphyrin-IX biosynthesis; coproporphyrinogen-III from 5-aminolevulinate: step 2/4.</text>
</comment>
<dbReference type="VEuPathDB" id="FungiDB:MGL_1122"/>
<dbReference type="Gene3D" id="3.40.190.10">
    <property type="entry name" value="Periplasmic binding protein-like II"/>
    <property type="match status" value="2"/>
</dbReference>
<comment type="cofactor">
    <cofactor evidence="1">
        <name>dipyrromethane</name>
        <dbReference type="ChEBI" id="CHEBI:60342"/>
    </cofactor>
</comment>
<dbReference type="InterPro" id="IPR022419">
    <property type="entry name" value="Porphobilin_deaminase_cofac_BS"/>
</dbReference>
<dbReference type="InterPro" id="IPR022417">
    <property type="entry name" value="Porphobilin_deaminase_N"/>
</dbReference>
<feature type="compositionally biased region" description="Basic and acidic residues" evidence="10">
    <location>
        <begin position="509"/>
        <end position="530"/>
    </location>
</feature>
<feature type="domain" description="Porphobilinogen deaminase N-terminal" evidence="11">
    <location>
        <begin position="91"/>
        <end position="335"/>
    </location>
</feature>
<feature type="region of interest" description="Disordered" evidence="10">
    <location>
        <begin position="496"/>
        <end position="530"/>
    </location>
</feature>
<dbReference type="NCBIfam" id="TIGR00212">
    <property type="entry name" value="hemC"/>
    <property type="match status" value="1"/>
</dbReference>
<dbReference type="InterPro" id="IPR022418">
    <property type="entry name" value="Porphobilinogen_deaminase_C"/>
</dbReference>
<feature type="domain" description="Porphobilinogen deaminase C-terminal" evidence="12">
    <location>
        <begin position="361"/>
        <end position="402"/>
    </location>
</feature>
<dbReference type="KEGG" id="mgl:MGL_1122"/>
<evidence type="ECO:0000256" key="1">
    <source>
        <dbReference type="ARBA" id="ARBA00001916"/>
    </source>
</evidence>